<name>A0A8A0RMH1_9FIRM</name>
<feature type="transmembrane region" description="Helical" evidence="6">
    <location>
        <begin position="224"/>
        <end position="246"/>
    </location>
</feature>
<feature type="domain" description="Major facilitator superfamily (MFS) profile" evidence="7">
    <location>
        <begin position="7"/>
        <end position="401"/>
    </location>
</feature>
<dbReference type="InterPro" id="IPR036259">
    <property type="entry name" value="MFS_trans_sf"/>
</dbReference>
<evidence type="ECO:0000256" key="1">
    <source>
        <dbReference type="ARBA" id="ARBA00004651"/>
    </source>
</evidence>
<feature type="transmembrane region" description="Helical" evidence="6">
    <location>
        <begin position="258"/>
        <end position="278"/>
    </location>
</feature>
<dbReference type="Proteomes" id="UP000662904">
    <property type="component" value="Chromosome"/>
</dbReference>
<reference evidence="8" key="1">
    <citation type="submission" date="2020-07" db="EMBL/GenBank/DDBJ databases">
        <title>Koleobacter methoxysyntrophicus gen. nov., sp. nov., a novel anaerobic bacterium isolated from deep subsurface oil field and proposal of Koleobacterales ord. nov. in the phylum Firmicutes.</title>
        <authorList>
            <person name="Sakamoto S."/>
            <person name="Tamaki H."/>
        </authorList>
    </citation>
    <scope>NUCLEOTIDE SEQUENCE</scope>
    <source>
        <strain evidence="8">NRmbB1</strain>
    </source>
</reference>
<sequence length="411" mass="43970">MNPILLKVLLLAAGHFFIDFYIEILPPVMPALVEKIGMSMGMTGLLFTCVSITSAWSQPFFGFLGDRFKSKYILPLSLLWISVLMGAVGLINSYAVLLIVTCLAGIGSAVYHPLGSVAAASCSDRYKGLIMSIYVNIGTVGMMLSPLLAVWVKDFAGLEGLLLLAIPGVVVAALIAFLMGSDSTGQTAGTSNNYDKKNYDKEMMQADKERKESDRVGRIQGIKWLLWLVIVMGFRIWAVRSFTVFIPIYYTQLGESEFFAAKVLSVYLLSQGIGGVLGGISADKIGRNKTIIYSCAASIGALIGFFYTSGFVSVIFLWAAAACMNSAFPVAVVLAQEVNPDNQNFASGMMMGFTFGIGGVGALVTGTITDFLGGNLGLALMTNIIALLLSLGLSLFLPGDEAKVRRGLINI</sequence>
<dbReference type="GO" id="GO:0022857">
    <property type="term" value="F:transmembrane transporter activity"/>
    <property type="evidence" value="ECO:0007669"/>
    <property type="project" value="InterPro"/>
</dbReference>
<dbReference type="RefSeq" id="WP_206709014.1">
    <property type="nucleotide sequence ID" value="NZ_CP059066.1"/>
</dbReference>
<dbReference type="AlphaFoldDB" id="A0A8A0RMH1"/>
<feature type="transmembrane region" description="Helical" evidence="6">
    <location>
        <begin position="376"/>
        <end position="397"/>
    </location>
</feature>
<dbReference type="InterPro" id="IPR020846">
    <property type="entry name" value="MFS_dom"/>
</dbReference>
<dbReference type="CDD" id="cd17478">
    <property type="entry name" value="MFS_FsR"/>
    <property type="match status" value="1"/>
</dbReference>
<dbReference type="Gene3D" id="1.20.1250.20">
    <property type="entry name" value="MFS general substrate transporter like domains"/>
    <property type="match status" value="2"/>
</dbReference>
<gene>
    <name evidence="8" type="primary">fsr</name>
    <name evidence="8" type="ORF">H0A61_01155</name>
</gene>
<feature type="transmembrane region" description="Helical" evidence="6">
    <location>
        <begin position="315"/>
        <end position="334"/>
    </location>
</feature>
<dbReference type="PANTHER" id="PTHR43129">
    <property type="entry name" value="FOSMIDOMYCIN RESISTANCE PROTEIN"/>
    <property type="match status" value="1"/>
</dbReference>
<dbReference type="Pfam" id="PF07690">
    <property type="entry name" value="MFS_1"/>
    <property type="match status" value="1"/>
</dbReference>
<protein>
    <submittedName>
        <fullName evidence="8">Fosmidomycin resistance protein</fullName>
    </submittedName>
</protein>
<evidence type="ECO:0000256" key="2">
    <source>
        <dbReference type="ARBA" id="ARBA00022448"/>
    </source>
</evidence>
<evidence type="ECO:0000256" key="6">
    <source>
        <dbReference type="SAM" id="Phobius"/>
    </source>
</evidence>
<feature type="transmembrane region" description="Helical" evidence="6">
    <location>
        <begin position="133"/>
        <end position="152"/>
    </location>
</feature>
<feature type="transmembrane region" description="Helical" evidence="6">
    <location>
        <begin position="158"/>
        <end position="178"/>
    </location>
</feature>
<dbReference type="PANTHER" id="PTHR43129:SF1">
    <property type="entry name" value="FOSMIDOMYCIN RESISTANCE PROTEIN"/>
    <property type="match status" value="1"/>
</dbReference>
<keyword evidence="5 6" id="KW-0472">Membrane</keyword>
<comment type="subcellular location">
    <subcellularLocation>
        <location evidence="1">Cell membrane</location>
        <topology evidence="1">Multi-pass membrane protein</topology>
    </subcellularLocation>
</comment>
<evidence type="ECO:0000313" key="8">
    <source>
        <dbReference type="EMBL" id="QSQ08810.1"/>
    </source>
</evidence>
<keyword evidence="2" id="KW-0813">Transport</keyword>
<keyword evidence="3 6" id="KW-0812">Transmembrane</keyword>
<feature type="transmembrane region" description="Helical" evidence="6">
    <location>
        <begin position="290"/>
        <end position="309"/>
    </location>
</feature>
<feature type="transmembrane region" description="Helical" evidence="6">
    <location>
        <begin position="5"/>
        <end position="22"/>
    </location>
</feature>
<organism evidence="8 9">
    <name type="scientific">Koleobacter methoxysyntrophicus</name>
    <dbReference type="NCBI Taxonomy" id="2751313"/>
    <lineage>
        <taxon>Bacteria</taxon>
        <taxon>Bacillati</taxon>
        <taxon>Bacillota</taxon>
        <taxon>Clostridia</taxon>
        <taxon>Koleobacterales</taxon>
        <taxon>Koleobacteraceae</taxon>
        <taxon>Koleobacter</taxon>
    </lineage>
</organism>
<evidence type="ECO:0000256" key="4">
    <source>
        <dbReference type="ARBA" id="ARBA00022989"/>
    </source>
</evidence>
<feature type="transmembrane region" description="Helical" evidence="6">
    <location>
        <begin position="72"/>
        <end position="91"/>
    </location>
</feature>
<feature type="transmembrane region" description="Helical" evidence="6">
    <location>
        <begin position="346"/>
        <end position="364"/>
    </location>
</feature>
<keyword evidence="9" id="KW-1185">Reference proteome</keyword>
<dbReference type="SUPFAM" id="SSF103473">
    <property type="entry name" value="MFS general substrate transporter"/>
    <property type="match status" value="1"/>
</dbReference>
<evidence type="ECO:0000256" key="5">
    <source>
        <dbReference type="ARBA" id="ARBA00023136"/>
    </source>
</evidence>
<feature type="transmembrane region" description="Helical" evidence="6">
    <location>
        <begin position="42"/>
        <end position="65"/>
    </location>
</feature>
<dbReference type="KEGG" id="kme:H0A61_01155"/>
<evidence type="ECO:0000256" key="3">
    <source>
        <dbReference type="ARBA" id="ARBA00022692"/>
    </source>
</evidence>
<evidence type="ECO:0000313" key="9">
    <source>
        <dbReference type="Proteomes" id="UP000662904"/>
    </source>
</evidence>
<dbReference type="PROSITE" id="PS50850">
    <property type="entry name" value="MFS"/>
    <property type="match status" value="1"/>
</dbReference>
<accession>A0A8A0RMH1</accession>
<dbReference type="InterPro" id="IPR011701">
    <property type="entry name" value="MFS"/>
</dbReference>
<evidence type="ECO:0000259" key="7">
    <source>
        <dbReference type="PROSITE" id="PS50850"/>
    </source>
</evidence>
<dbReference type="GO" id="GO:0005886">
    <property type="term" value="C:plasma membrane"/>
    <property type="evidence" value="ECO:0007669"/>
    <property type="project" value="UniProtKB-SubCell"/>
</dbReference>
<proteinExistence type="predicted"/>
<dbReference type="EMBL" id="CP059066">
    <property type="protein sequence ID" value="QSQ08810.1"/>
    <property type="molecule type" value="Genomic_DNA"/>
</dbReference>
<keyword evidence="4 6" id="KW-1133">Transmembrane helix</keyword>